<reference evidence="1 2" key="1">
    <citation type="submission" date="2019-02" db="EMBL/GenBank/DDBJ databases">
        <title>Arundinibacter roseus gen. nov., sp. nov., a new member of the family Cytophagaceae.</title>
        <authorList>
            <person name="Szuroczki S."/>
            <person name="Khayer B."/>
            <person name="Sproer C."/>
            <person name="Toumi M."/>
            <person name="Szabo A."/>
            <person name="Felfoldi T."/>
            <person name="Schumann P."/>
            <person name="Toth E."/>
        </authorList>
    </citation>
    <scope>NUCLEOTIDE SEQUENCE [LARGE SCALE GENOMIC DNA]</scope>
    <source>
        <strain evidence="1 2">DMA-k-7a</strain>
    </source>
</reference>
<evidence type="ECO:0000313" key="1">
    <source>
        <dbReference type="EMBL" id="TDB61186.1"/>
    </source>
</evidence>
<dbReference type="EMBL" id="SMJU01000015">
    <property type="protein sequence ID" value="TDB61186.1"/>
    <property type="molecule type" value="Genomic_DNA"/>
</dbReference>
<evidence type="ECO:0008006" key="3">
    <source>
        <dbReference type="Google" id="ProtNLM"/>
    </source>
</evidence>
<sequence length="141" mass="16080">MKVFTWILMTLILLGCKDDSELSPEEIVPLVGKWHQVGYEKVTETGREWVPVNDTSVYTTVIFRPDGVPLYGNGKGMCCAPRTLVREGRPFKIVPKSPVEFDELCTRIDCMGCESVVIEINQDEMIWTSCTGSRIRYKRML</sequence>
<dbReference type="PROSITE" id="PS51257">
    <property type="entry name" value="PROKAR_LIPOPROTEIN"/>
    <property type="match status" value="1"/>
</dbReference>
<comment type="caution">
    <text evidence="1">The sequence shown here is derived from an EMBL/GenBank/DDBJ whole genome shotgun (WGS) entry which is preliminary data.</text>
</comment>
<dbReference type="OrthoDB" id="953349at2"/>
<evidence type="ECO:0000313" key="2">
    <source>
        <dbReference type="Proteomes" id="UP000295706"/>
    </source>
</evidence>
<name>A0A4R4K3W1_9BACT</name>
<dbReference type="Proteomes" id="UP000295706">
    <property type="component" value="Unassembled WGS sequence"/>
</dbReference>
<proteinExistence type="predicted"/>
<protein>
    <recommendedName>
        <fullName evidence="3">Lipocalin-like domain-containing protein</fullName>
    </recommendedName>
</protein>
<organism evidence="1 2">
    <name type="scientific">Arundinibacter roseus</name>
    <dbReference type="NCBI Taxonomy" id="2070510"/>
    <lineage>
        <taxon>Bacteria</taxon>
        <taxon>Pseudomonadati</taxon>
        <taxon>Bacteroidota</taxon>
        <taxon>Cytophagia</taxon>
        <taxon>Cytophagales</taxon>
        <taxon>Spirosomataceae</taxon>
        <taxon>Arundinibacter</taxon>
    </lineage>
</organism>
<accession>A0A4R4K3W1</accession>
<dbReference type="RefSeq" id="WP_132121110.1">
    <property type="nucleotide sequence ID" value="NZ_SMJU01000015.1"/>
</dbReference>
<dbReference type="AlphaFoldDB" id="A0A4R4K3W1"/>
<keyword evidence="2" id="KW-1185">Reference proteome</keyword>
<gene>
    <name evidence="1" type="ORF">EZE20_20200</name>
</gene>